<evidence type="ECO:0000313" key="3">
    <source>
        <dbReference type="Proteomes" id="UP000031443"/>
    </source>
</evidence>
<evidence type="ECO:0000313" key="2">
    <source>
        <dbReference type="EMBL" id="EMP39306.1"/>
    </source>
</evidence>
<accession>M7BN61</accession>
<dbReference type="AlphaFoldDB" id="M7BN61"/>
<keyword evidence="3" id="KW-1185">Reference proteome</keyword>
<feature type="region of interest" description="Disordered" evidence="1">
    <location>
        <begin position="1"/>
        <end position="113"/>
    </location>
</feature>
<organism evidence="2 3">
    <name type="scientific">Chelonia mydas</name>
    <name type="common">Green sea-turtle</name>
    <name type="synonym">Chelonia agassizi</name>
    <dbReference type="NCBI Taxonomy" id="8469"/>
    <lineage>
        <taxon>Eukaryota</taxon>
        <taxon>Metazoa</taxon>
        <taxon>Chordata</taxon>
        <taxon>Craniata</taxon>
        <taxon>Vertebrata</taxon>
        <taxon>Euteleostomi</taxon>
        <taxon>Archelosauria</taxon>
        <taxon>Testudinata</taxon>
        <taxon>Testudines</taxon>
        <taxon>Cryptodira</taxon>
        <taxon>Durocryptodira</taxon>
        <taxon>Americhelydia</taxon>
        <taxon>Chelonioidea</taxon>
        <taxon>Cheloniidae</taxon>
        <taxon>Chelonia</taxon>
    </lineage>
</organism>
<gene>
    <name evidence="2" type="ORF">UY3_03479</name>
</gene>
<name>M7BN61_CHEMY</name>
<evidence type="ECO:0000256" key="1">
    <source>
        <dbReference type="SAM" id="MobiDB-lite"/>
    </source>
</evidence>
<dbReference type="Proteomes" id="UP000031443">
    <property type="component" value="Unassembled WGS sequence"/>
</dbReference>
<sequence>MNRLFPPALPPDPSAFHWRETETAAGSPTTHHHITAASTPPAVQPPPQGPQPTDHHHAQTTAVHCLLQPPSLTPPRCNAPGPSAPGHRNGRSHCGPPQPLPTTQLGSPLAHAT</sequence>
<reference evidence="3" key="1">
    <citation type="journal article" date="2013" name="Nat. Genet.">
        <title>The draft genomes of soft-shell turtle and green sea turtle yield insights into the development and evolution of the turtle-specific body plan.</title>
        <authorList>
            <person name="Wang Z."/>
            <person name="Pascual-Anaya J."/>
            <person name="Zadissa A."/>
            <person name="Li W."/>
            <person name="Niimura Y."/>
            <person name="Huang Z."/>
            <person name="Li C."/>
            <person name="White S."/>
            <person name="Xiong Z."/>
            <person name="Fang D."/>
            <person name="Wang B."/>
            <person name="Ming Y."/>
            <person name="Chen Y."/>
            <person name="Zheng Y."/>
            <person name="Kuraku S."/>
            <person name="Pignatelli M."/>
            <person name="Herrero J."/>
            <person name="Beal K."/>
            <person name="Nozawa M."/>
            <person name="Li Q."/>
            <person name="Wang J."/>
            <person name="Zhang H."/>
            <person name="Yu L."/>
            <person name="Shigenobu S."/>
            <person name="Wang J."/>
            <person name="Liu J."/>
            <person name="Flicek P."/>
            <person name="Searle S."/>
            <person name="Wang J."/>
            <person name="Kuratani S."/>
            <person name="Yin Y."/>
            <person name="Aken B."/>
            <person name="Zhang G."/>
            <person name="Irie N."/>
        </authorList>
    </citation>
    <scope>NUCLEOTIDE SEQUENCE [LARGE SCALE GENOMIC DNA]</scope>
</reference>
<protein>
    <submittedName>
        <fullName evidence="2">Uncharacterized protein</fullName>
    </submittedName>
</protein>
<proteinExistence type="predicted"/>
<dbReference type="EMBL" id="KB517139">
    <property type="protein sequence ID" value="EMP39306.1"/>
    <property type="molecule type" value="Genomic_DNA"/>
</dbReference>